<dbReference type="EMBL" id="BAAATD010000004">
    <property type="protein sequence ID" value="GAA2601019.1"/>
    <property type="molecule type" value="Genomic_DNA"/>
</dbReference>
<accession>A0ABN3PT01</accession>
<dbReference type="InterPro" id="IPR018958">
    <property type="entry name" value="Knr4/Smi1-like_dom"/>
</dbReference>
<dbReference type="Proteomes" id="UP001501509">
    <property type="component" value="Unassembled WGS sequence"/>
</dbReference>
<dbReference type="SUPFAM" id="SSF160631">
    <property type="entry name" value="SMI1/KNR4-like"/>
    <property type="match status" value="1"/>
</dbReference>
<dbReference type="InterPro" id="IPR037883">
    <property type="entry name" value="Knr4/Smi1-like_sf"/>
</dbReference>
<name>A0ABN3PT01_9ACTN</name>
<evidence type="ECO:0000313" key="2">
    <source>
        <dbReference type="EMBL" id="GAA2601019.1"/>
    </source>
</evidence>
<dbReference type="Pfam" id="PF09346">
    <property type="entry name" value="SMI1_KNR4"/>
    <property type="match status" value="1"/>
</dbReference>
<gene>
    <name evidence="2" type="ORF">GCM10010411_38370</name>
</gene>
<evidence type="ECO:0000313" key="3">
    <source>
        <dbReference type="Proteomes" id="UP001501509"/>
    </source>
</evidence>
<feature type="domain" description="Knr4/Smi1-like" evidence="1">
    <location>
        <begin position="26"/>
        <end position="148"/>
    </location>
</feature>
<protein>
    <submittedName>
        <fullName evidence="2">SMI1/KNR4 family protein</fullName>
    </submittedName>
</protein>
<sequence>MTDPDSLIRRVVAKAHEITPRLPPALSPAQIAVAEETLGFWLPPLLARLYQEIADGGFGPDYQLYPLNAGETTAVNVYQAERAESARSEDPHWPAGVLPILTWGCGMYAAVDCVDAQTPVLLFEPNAFDGDWAETWFVDAPTLEDWLESWLSDTGWFSVDGHEAVEDLPEPTPWTQATERLSISRSYPRTT</sequence>
<reference evidence="2 3" key="1">
    <citation type="journal article" date="2019" name="Int. J. Syst. Evol. Microbiol.">
        <title>The Global Catalogue of Microorganisms (GCM) 10K type strain sequencing project: providing services to taxonomists for standard genome sequencing and annotation.</title>
        <authorList>
            <consortium name="The Broad Institute Genomics Platform"/>
            <consortium name="The Broad Institute Genome Sequencing Center for Infectious Disease"/>
            <person name="Wu L."/>
            <person name="Ma J."/>
        </authorList>
    </citation>
    <scope>NUCLEOTIDE SEQUENCE [LARGE SCALE GENOMIC DNA]</scope>
    <source>
        <strain evidence="2 3">JCM 6833</strain>
    </source>
</reference>
<dbReference type="Gene3D" id="3.40.1580.10">
    <property type="entry name" value="SMI1/KNR4-like"/>
    <property type="match status" value="1"/>
</dbReference>
<organism evidence="2 3">
    <name type="scientific">Actinomadura fulvescens</name>
    <dbReference type="NCBI Taxonomy" id="46160"/>
    <lineage>
        <taxon>Bacteria</taxon>
        <taxon>Bacillati</taxon>
        <taxon>Actinomycetota</taxon>
        <taxon>Actinomycetes</taxon>
        <taxon>Streptosporangiales</taxon>
        <taxon>Thermomonosporaceae</taxon>
        <taxon>Actinomadura</taxon>
    </lineage>
</organism>
<proteinExistence type="predicted"/>
<evidence type="ECO:0000259" key="1">
    <source>
        <dbReference type="Pfam" id="PF09346"/>
    </source>
</evidence>
<keyword evidence="3" id="KW-1185">Reference proteome</keyword>
<dbReference type="RefSeq" id="WP_344542630.1">
    <property type="nucleotide sequence ID" value="NZ_BAAATD010000004.1"/>
</dbReference>
<comment type="caution">
    <text evidence="2">The sequence shown here is derived from an EMBL/GenBank/DDBJ whole genome shotgun (WGS) entry which is preliminary data.</text>
</comment>